<comment type="caution">
    <text evidence="3">The sequence shown here is derived from an EMBL/GenBank/DDBJ whole genome shotgun (WGS) entry which is preliminary data.</text>
</comment>
<evidence type="ECO:0000313" key="3">
    <source>
        <dbReference type="EMBL" id="SIR77268.1"/>
    </source>
</evidence>
<dbReference type="InterPro" id="IPR001509">
    <property type="entry name" value="Epimerase_deHydtase"/>
</dbReference>
<name>A0A9X8RBN0_9BACI</name>
<dbReference type="InterPro" id="IPR036291">
    <property type="entry name" value="NAD(P)-bd_dom_sf"/>
</dbReference>
<dbReference type="Pfam" id="PF01370">
    <property type="entry name" value="Epimerase"/>
    <property type="match status" value="1"/>
</dbReference>
<evidence type="ECO:0000313" key="4">
    <source>
        <dbReference type="Proteomes" id="UP000185829"/>
    </source>
</evidence>
<accession>A0A9X8RBN0</accession>
<dbReference type="Gene3D" id="3.40.50.720">
    <property type="entry name" value="NAD(P)-binding Rossmann-like Domain"/>
    <property type="match status" value="1"/>
</dbReference>
<reference evidence="3 4" key="1">
    <citation type="submission" date="2017-01" db="EMBL/GenBank/DDBJ databases">
        <authorList>
            <person name="Varghese N."/>
            <person name="Submissions S."/>
        </authorList>
    </citation>
    <scope>NUCLEOTIDE SEQUENCE [LARGE SCALE GENOMIC DNA]</scope>
    <source>
        <strain evidence="3 4">RUG2-6</strain>
    </source>
</reference>
<evidence type="ECO:0000259" key="2">
    <source>
        <dbReference type="Pfam" id="PF01370"/>
    </source>
</evidence>
<dbReference type="RefSeq" id="WP_076369742.1">
    <property type="nucleotide sequence ID" value="NZ_FTMX01000005.1"/>
</dbReference>
<dbReference type="PANTHER" id="PTHR43000">
    <property type="entry name" value="DTDP-D-GLUCOSE 4,6-DEHYDRATASE-RELATED"/>
    <property type="match status" value="1"/>
</dbReference>
<dbReference type="AlphaFoldDB" id="A0A9X8RBN0"/>
<feature type="domain" description="NAD-dependent epimerase/dehydratase" evidence="2">
    <location>
        <begin position="8"/>
        <end position="229"/>
    </location>
</feature>
<dbReference type="Gene3D" id="3.90.25.10">
    <property type="entry name" value="UDP-galactose 4-epimerase, domain 1"/>
    <property type="match status" value="1"/>
</dbReference>
<dbReference type="SUPFAM" id="SSF51735">
    <property type="entry name" value="NAD(P)-binding Rossmann-fold domains"/>
    <property type="match status" value="1"/>
</dbReference>
<evidence type="ECO:0000256" key="1">
    <source>
        <dbReference type="ARBA" id="ARBA00007637"/>
    </source>
</evidence>
<gene>
    <name evidence="3" type="ORF">SAMN05878482_105439</name>
</gene>
<proteinExistence type="inferred from homology"/>
<comment type="similarity">
    <text evidence="1">Belongs to the NAD(P)-dependent epimerase/dehydratase family.</text>
</comment>
<dbReference type="EMBL" id="FTMX01000005">
    <property type="protein sequence ID" value="SIR77268.1"/>
    <property type="molecule type" value="Genomic_DNA"/>
</dbReference>
<protein>
    <submittedName>
        <fullName evidence="3">GDP-4-dehydro-6-deoxy-D-mannose reductase</fullName>
    </submittedName>
</protein>
<sequence length="299" mass="32812">MSQMPKLLITGASGFTGQHACNHFVNAGFAVTAVSRKGFGNGQVHTELCDLTNKENVGELIKKVKPDYLLHLAGQNHVGKSWIDPVSSLEANAMSTLYLIEALRQENPACKVVIVGSALEFDPQNISTLTHPYSLSKTLQVLIAQSWGVLYNMNIVIAKPSNLIGPGISNGVCSIFAKKIVDMEENKAEKVLEVSNLQAKRDFVDVRDAVNAYEIILTQGKPGVIYDIASGNSHSLGEVITGFRALTTIEFEVKSKIKDQEEGRVEILPVEIVKLGWKPVLSLKSSLEDILYFYRKNKL</sequence>
<organism evidence="3 4">
    <name type="scientific">Peribacillus simplex</name>
    <dbReference type="NCBI Taxonomy" id="1478"/>
    <lineage>
        <taxon>Bacteria</taxon>
        <taxon>Bacillati</taxon>
        <taxon>Bacillota</taxon>
        <taxon>Bacilli</taxon>
        <taxon>Bacillales</taxon>
        <taxon>Bacillaceae</taxon>
        <taxon>Peribacillus</taxon>
    </lineage>
</organism>
<dbReference type="Proteomes" id="UP000185829">
    <property type="component" value="Unassembled WGS sequence"/>
</dbReference>